<name>A0A193G947_9BORD</name>
<organism evidence="2 3">
    <name type="scientific">Bordetella flabilis</name>
    <dbReference type="NCBI Taxonomy" id="463014"/>
    <lineage>
        <taxon>Bacteria</taxon>
        <taxon>Pseudomonadati</taxon>
        <taxon>Pseudomonadota</taxon>
        <taxon>Betaproteobacteria</taxon>
        <taxon>Burkholderiales</taxon>
        <taxon>Alcaligenaceae</taxon>
        <taxon>Bordetella</taxon>
    </lineage>
</organism>
<dbReference type="PANTHER" id="PTHR34075">
    <property type="entry name" value="BLR3430 PROTEIN"/>
    <property type="match status" value="1"/>
</dbReference>
<dbReference type="SUPFAM" id="SSF50249">
    <property type="entry name" value="Nucleic acid-binding proteins"/>
    <property type="match status" value="1"/>
</dbReference>
<evidence type="ECO:0000259" key="1">
    <source>
        <dbReference type="Pfam" id="PF01796"/>
    </source>
</evidence>
<dbReference type="InterPro" id="IPR052513">
    <property type="entry name" value="Thioester_dehydratase-like"/>
</dbReference>
<keyword evidence="3" id="KW-1185">Reference proteome</keyword>
<feature type="domain" description="ChsH2 C-terminal OB-fold" evidence="1">
    <location>
        <begin position="53"/>
        <end position="115"/>
    </location>
</feature>
<dbReference type="EMBL" id="CP016172">
    <property type="protein sequence ID" value="ANN76355.1"/>
    <property type="molecule type" value="Genomic_DNA"/>
</dbReference>
<sequence>MSKTPRLYSPYDAPMWESIAEGQMKLQRCPESGVFRYPPGPMCPVSLSMDYEWVPISGNAKIISWTVFHRQYLPAYPAPHLVIAVQLEEGPIMVSYMDHGELGDIGLDAPVRLVYADHPDGYRVPKFTLKPEQAAAA</sequence>
<dbReference type="KEGG" id="bfz:BAU07_03805"/>
<evidence type="ECO:0000313" key="3">
    <source>
        <dbReference type="Proteomes" id="UP000091926"/>
    </source>
</evidence>
<accession>A0A193G947</accession>
<reference evidence="2 3" key="1">
    <citation type="submission" date="2016-06" db="EMBL/GenBank/DDBJ databases">
        <title>Complete genome sequences of Bordetella bronchialis and Bordetella flabilis.</title>
        <authorList>
            <person name="LiPuma J.J."/>
            <person name="Spilker T."/>
        </authorList>
    </citation>
    <scope>NUCLEOTIDE SEQUENCE [LARGE SCALE GENOMIC DNA]</scope>
    <source>
        <strain evidence="2 3">AU10664</strain>
    </source>
</reference>
<dbReference type="AlphaFoldDB" id="A0A193G947"/>
<dbReference type="Proteomes" id="UP000091926">
    <property type="component" value="Chromosome"/>
</dbReference>
<dbReference type="Pfam" id="PF01796">
    <property type="entry name" value="OB_ChsH2_C"/>
    <property type="match status" value="1"/>
</dbReference>
<proteinExistence type="predicted"/>
<dbReference type="STRING" id="463014.BAU07_03805"/>
<dbReference type="RefSeq" id="WP_066654276.1">
    <property type="nucleotide sequence ID" value="NZ_CBCSCL010000010.1"/>
</dbReference>
<dbReference type="InterPro" id="IPR012340">
    <property type="entry name" value="NA-bd_OB-fold"/>
</dbReference>
<gene>
    <name evidence="2" type="ORF">BAU07_03805</name>
</gene>
<dbReference type="InterPro" id="IPR002878">
    <property type="entry name" value="ChsH2_C"/>
</dbReference>
<evidence type="ECO:0000313" key="2">
    <source>
        <dbReference type="EMBL" id="ANN76355.1"/>
    </source>
</evidence>
<protein>
    <recommendedName>
        <fullName evidence="1">ChsH2 C-terminal OB-fold domain-containing protein</fullName>
    </recommendedName>
</protein>
<dbReference type="PANTHER" id="PTHR34075:SF5">
    <property type="entry name" value="BLR3430 PROTEIN"/>
    <property type="match status" value="1"/>
</dbReference>
<dbReference type="OrthoDB" id="5514845at2"/>